<feature type="compositionally biased region" description="Basic and acidic residues" evidence="1">
    <location>
        <begin position="225"/>
        <end position="243"/>
    </location>
</feature>
<feature type="region of interest" description="Disordered" evidence="1">
    <location>
        <begin position="579"/>
        <end position="656"/>
    </location>
</feature>
<evidence type="ECO:0000313" key="2">
    <source>
        <dbReference type="EMBL" id="KAF2137301.1"/>
    </source>
</evidence>
<feature type="region of interest" description="Disordered" evidence="1">
    <location>
        <begin position="475"/>
        <end position="565"/>
    </location>
</feature>
<dbReference type="AlphaFoldDB" id="A0A6A6B3J7"/>
<dbReference type="EMBL" id="ML995504">
    <property type="protein sequence ID" value="KAF2137301.1"/>
    <property type="molecule type" value="Genomic_DNA"/>
</dbReference>
<feature type="region of interest" description="Disordered" evidence="1">
    <location>
        <begin position="24"/>
        <end position="73"/>
    </location>
</feature>
<feature type="region of interest" description="Disordered" evidence="1">
    <location>
        <begin position="405"/>
        <end position="425"/>
    </location>
</feature>
<proteinExistence type="predicted"/>
<evidence type="ECO:0000256" key="1">
    <source>
        <dbReference type="SAM" id="MobiDB-lite"/>
    </source>
</evidence>
<accession>A0A6A6B3J7</accession>
<gene>
    <name evidence="2" type="ORF">K452DRAFT_341276</name>
</gene>
<dbReference type="GeneID" id="54302873"/>
<feature type="compositionally biased region" description="Basic and acidic residues" evidence="1">
    <location>
        <begin position="529"/>
        <end position="545"/>
    </location>
</feature>
<protein>
    <submittedName>
        <fullName evidence="2">Uncharacterized protein</fullName>
    </submittedName>
</protein>
<dbReference type="Proteomes" id="UP000799438">
    <property type="component" value="Unassembled WGS sequence"/>
</dbReference>
<feature type="compositionally biased region" description="Low complexity" evidence="1">
    <location>
        <begin position="547"/>
        <end position="565"/>
    </location>
</feature>
<organism evidence="2 3">
    <name type="scientific">Aplosporella prunicola CBS 121167</name>
    <dbReference type="NCBI Taxonomy" id="1176127"/>
    <lineage>
        <taxon>Eukaryota</taxon>
        <taxon>Fungi</taxon>
        <taxon>Dikarya</taxon>
        <taxon>Ascomycota</taxon>
        <taxon>Pezizomycotina</taxon>
        <taxon>Dothideomycetes</taxon>
        <taxon>Dothideomycetes incertae sedis</taxon>
        <taxon>Botryosphaeriales</taxon>
        <taxon>Aplosporellaceae</taxon>
        <taxon>Aplosporella</taxon>
    </lineage>
</organism>
<name>A0A6A6B3J7_9PEZI</name>
<feature type="compositionally biased region" description="Basic and acidic residues" evidence="1">
    <location>
        <begin position="253"/>
        <end position="263"/>
    </location>
</feature>
<sequence>MSYAIRETFHDGVDTEIRHTQDMAHSLASPSSSKPSFQRNSTSVPELKELPLRPSGPDTTKDTTPKSRTSVMSNTLSKSTAFIVPSMAHWKEEGSAGKATSPKADMYALAGSISTVSDIHPSLRGLLAELTLITTDYTRDLTDFRNGTPYCMPAASFESRRNAIRTMQLQLYARSVALDGVAAMELAAPSRPPLPVRRRPALPAEEPRKVSAALFAWVTSLESPDKKDREAKGKAKKEKESKSSKHGGLKGILKTEEKNKDKQNGPPPRKTVHFPPTLSPQRPRPRNAYLRNTRSYKRGRWAASRYSDGWLDTSGRRVSEAEFYMPEGRRSAYGLCVDTINAIRDGMLGLGEGNETAVCDDEPECCEWEVKEREDEWASGFELPLPPKAYVGREKWHAVERRAAAFSRPRSASSKPASSASHAARSRAAPGSALLARGAAAAAAAAAVVSKKEATSASRSDAEVTECRTCCGCTKESFSRPSASQARSSNNFINGKSTSMSPSPAKTTTAVTLPRNETPKAQAQAPASEGRKTDCRRVVAVRERVPSASDSSSCGGSSKHRPTTSLTATNLSLLDSLNTSTQTQTQTQKTPPPPPPKPKIKHRFSVNGNSNSNPKPKPKPKPPPRPPTPIPMLGEMLGSERDGYEGCSFVEGGRFV</sequence>
<feature type="compositionally biased region" description="Low complexity" evidence="1">
    <location>
        <begin position="579"/>
        <end position="589"/>
    </location>
</feature>
<evidence type="ECO:0000313" key="3">
    <source>
        <dbReference type="Proteomes" id="UP000799438"/>
    </source>
</evidence>
<feature type="region of interest" description="Disordered" evidence="1">
    <location>
        <begin position="225"/>
        <end position="293"/>
    </location>
</feature>
<dbReference type="RefSeq" id="XP_033393019.1">
    <property type="nucleotide sequence ID" value="XM_033545367.1"/>
</dbReference>
<keyword evidence="3" id="KW-1185">Reference proteome</keyword>
<feature type="compositionally biased region" description="Low complexity" evidence="1">
    <location>
        <begin position="26"/>
        <end position="41"/>
    </location>
</feature>
<reference evidence="2" key="1">
    <citation type="journal article" date="2020" name="Stud. Mycol.">
        <title>101 Dothideomycetes genomes: a test case for predicting lifestyles and emergence of pathogens.</title>
        <authorList>
            <person name="Haridas S."/>
            <person name="Albert R."/>
            <person name="Binder M."/>
            <person name="Bloem J."/>
            <person name="Labutti K."/>
            <person name="Salamov A."/>
            <person name="Andreopoulos B."/>
            <person name="Baker S."/>
            <person name="Barry K."/>
            <person name="Bills G."/>
            <person name="Bluhm B."/>
            <person name="Cannon C."/>
            <person name="Castanera R."/>
            <person name="Culley D."/>
            <person name="Daum C."/>
            <person name="Ezra D."/>
            <person name="Gonzalez J."/>
            <person name="Henrissat B."/>
            <person name="Kuo A."/>
            <person name="Liang C."/>
            <person name="Lipzen A."/>
            <person name="Lutzoni F."/>
            <person name="Magnuson J."/>
            <person name="Mondo S."/>
            <person name="Nolan M."/>
            <person name="Ohm R."/>
            <person name="Pangilinan J."/>
            <person name="Park H.-J."/>
            <person name="Ramirez L."/>
            <person name="Alfaro M."/>
            <person name="Sun H."/>
            <person name="Tritt A."/>
            <person name="Yoshinaga Y."/>
            <person name="Zwiers L.-H."/>
            <person name="Turgeon B."/>
            <person name="Goodwin S."/>
            <person name="Spatafora J."/>
            <person name="Crous P."/>
            <person name="Grigoriev I."/>
        </authorList>
    </citation>
    <scope>NUCLEOTIDE SEQUENCE</scope>
    <source>
        <strain evidence="2">CBS 121167</strain>
    </source>
</reference>
<feature type="compositionally biased region" description="Polar residues" evidence="1">
    <location>
        <begin position="479"/>
        <end position="511"/>
    </location>
</feature>